<organism evidence="1">
    <name type="scientific">Solanum chacoense</name>
    <name type="common">Chaco potato</name>
    <dbReference type="NCBI Taxonomy" id="4108"/>
    <lineage>
        <taxon>Eukaryota</taxon>
        <taxon>Viridiplantae</taxon>
        <taxon>Streptophyta</taxon>
        <taxon>Embryophyta</taxon>
        <taxon>Tracheophyta</taxon>
        <taxon>Spermatophyta</taxon>
        <taxon>Magnoliopsida</taxon>
        <taxon>eudicotyledons</taxon>
        <taxon>Gunneridae</taxon>
        <taxon>Pentapetalae</taxon>
        <taxon>asterids</taxon>
        <taxon>lamiids</taxon>
        <taxon>Solanales</taxon>
        <taxon>Solanaceae</taxon>
        <taxon>Solanoideae</taxon>
        <taxon>Solaneae</taxon>
        <taxon>Solanum</taxon>
    </lineage>
</organism>
<dbReference type="EMBL" id="GEDG01039462">
    <property type="protein sequence ID" value="JAP07108.1"/>
    <property type="molecule type" value="Transcribed_RNA"/>
</dbReference>
<accession>A0A0V0GFU3</accession>
<name>A0A0V0GFU3_SOLCH</name>
<sequence>MPHYILIFTVEFVLLAAMPLRLHHQHISIFNLNLYILLAIPWDIDFEDVSIRRFNPIEKSRRTRKASINRRTQ</sequence>
<protein>
    <submittedName>
        <fullName evidence="1">Putative ovule protein</fullName>
    </submittedName>
</protein>
<dbReference type="AlphaFoldDB" id="A0A0V0GFU3"/>
<reference evidence="1" key="1">
    <citation type="submission" date="2015-12" db="EMBL/GenBank/DDBJ databases">
        <title>Gene expression during late stages of embryo sac development: a critical building block for successful pollen-pistil interactions.</title>
        <authorList>
            <person name="Liu Y."/>
            <person name="Joly V."/>
            <person name="Sabar M."/>
            <person name="Matton D.P."/>
        </authorList>
    </citation>
    <scope>NUCLEOTIDE SEQUENCE</scope>
</reference>
<evidence type="ECO:0000313" key="1">
    <source>
        <dbReference type="EMBL" id="JAP07108.1"/>
    </source>
</evidence>
<proteinExistence type="predicted"/>